<comment type="caution">
    <text evidence="2">The sequence shown here is derived from an EMBL/GenBank/DDBJ whole genome shotgun (WGS) entry which is preliminary data.</text>
</comment>
<accession>A0AAD7H6P8</accession>
<protein>
    <submittedName>
        <fullName evidence="2">Uncharacterized protein</fullName>
    </submittedName>
</protein>
<organism evidence="2 3">
    <name type="scientific">Mycena metata</name>
    <dbReference type="NCBI Taxonomy" id="1033252"/>
    <lineage>
        <taxon>Eukaryota</taxon>
        <taxon>Fungi</taxon>
        <taxon>Dikarya</taxon>
        <taxon>Basidiomycota</taxon>
        <taxon>Agaricomycotina</taxon>
        <taxon>Agaricomycetes</taxon>
        <taxon>Agaricomycetidae</taxon>
        <taxon>Agaricales</taxon>
        <taxon>Marasmiineae</taxon>
        <taxon>Mycenaceae</taxon>
        <taxon>Mycena</taxon>
    </lineage>
</organism>
<evidence type="ECO:0000313" key="2">
    <source>
        <dbReference type="EMBL" id="KAJ7713727.1"/>
    </source>
</evidence>
<feature type="region of interest" description="Disordered" evidence="1">
    <location>
        <begin position="289"/>
        <end position="366"/>
    </location>
</feature>
<dbReference type="EMBL" id="JARKIB010000336">
    <property type="protein sequence ID" value="KAJ7713727.1"/>
    <property type="molecule type" value="Genomic_DNA"/>
</dbReference>
<dbReference type="AlphaFoldDB" id="A0AAD7H6P8"/>
<sequence length="366" mass="36322">MAESLALNPSRKKSAVVDGGARSKIPTAAPRALRSLTRATSAPALPPKAVESTDKMGGTPASGSNTASLNLGKLLARPDYGARAYDANARASYVANTTDGLRSEFYKARIVQESFHTAPIVFHAILNEEGNKVVPSESVPYMQGDSRALDPRQEAPPHLPQSTAPLPTLAIPFASSIPPSLASVGPASISVLPGVGKLPTNWGASATAAPFAPNANVPGLDEEAARLAESQALLARSASVALQGMAAANAATGFTDPSRIVAANVAKGAIPPTSSHWTSYNFRNVPGSAGPSGPTAVGSAPVGNPMTHGVAVGAHAAPSQQAGNGGGPGDDPGAGPPGGGGGPPYGFPGGAGYGGAGNNGERGGTQ</sequence>
<gene>
    <name evidence="2" type="ORF">B0H16DRAFT_1478411</name>
</gene>
<name>A0AAD7H6P8_9AGAR</name>
<evidence type="ECO:0000256" key="1">
    <source>
        <dbReference type="SAM" id="MobiDB-lite"/>
    </source>
</evidence>
<feature type="region of interest" description="Disordered" evidence="1">
    <location>
        <begin position="143"/>
        <end position="162"/>
    </location>
</feature>
<feature type="compositionally biased region" description="Gly residues" evidence="1">
    <location>
        <begin position="323"/>
        <end position="366"/>
    </location>
</feature>
<reference evidence="2" key="1">
    <citation type="submission" date="2023-03" db="EMBL/GenBank/DDBJ databases">
        <title>Massive genome expansion in bonnet fungi (Mycena s.s.) driven by repeated elements and novel gene families across ecological guilds.</title>
        <authorList>
            <consortium name="Lawrence Berkeley National Laboratory"/>
            <person name="Harder C.B."/>
            <person name="Miyauchi S."/>
            <person name="Viragh M."/>
            <person name="Kuo A."/>
            <person name="Thoen E."/>
            <person name="Andreopoulos B."/>
            <person name="Lu D."/>
            <person name="Skrede I."/>
            <person name="Drula E."/>
            <person name="Henrissat B."/>
            <person name="Morin E."/>
            <person name="Kohler A."/>
            <person name="Barry K."/>
            <person name="LaButti K."/>
            <person name="Morin E."/>
            <person name="Salamov A."/>
            <person name="Lipzen A."/>
            <person name="Mereny Z."/>
            <person name="Hegedus B."/>
            <person name="Baldrian P."/>
            <person name="Stursova M."/>
            <person name="Weitz H."/>
            <person name="Taylor A."/>
            <person name="Grigoriev I.V."/>
            <person name="Nagy L.G."/>
            <person name="Martin F."/>
            <person name="Kauserud H."/>
        </authorList>
    </citation>
    <scope>NUCLEOTIDE SEQUENCE</scope>
    <source>
        <strain evidence="2">CBHHK182m</strain>
    </source>
</reference>
<proteinExistence type="predicted"/>
<feature type="region of interest" description="Disordered" evidence="1">
    <location>
        <begin position="1"/>
        <end position="64"/>
    </location>
</feature>
<dbReference type="Proteomes" id="UP001215598">
    <property type="component" value="Unassembled WGS sequence"/>
</dbReference>
<keyword evidence="3" id="KW-1185">Reference proteome</keyword>
<evidence type="ECO:0000313" key="3">
    <source>
        <dbReference type="Proteomes" id="UP001215598"/>
    </source>
</evidence>